<keyword evidence="12" id="KW-1185">Reference proteome</keyword>
<name>A0A8J7K5L6_9GAMM</name>
<organism evidence="11 12">
    <name type="scientific">Pontibacterium sinense</name>
    <dbReference type="NCBI Taxonomy" id="2781979"/>
    <lineage>
        <taxon>Bacteria</taxon>
        <taxon>Pseudomonadati</taxon>
        <taxon>Pseudomonadota</taxon>
        <taxon>Gammaproteobacteria</taxon>
        <taxon>Oceanospirillales</taxon>
        <taxon>Oceanospirillaceae</taxon>
        <taxon>Pontibacterium</taxon>
    </lineage>
</organism>
<dbReference type="NCBIfam" id="TIGR00518">
    <property type="entry name" value="alaDH"/>
    <property type="match status" value="1"/>
</dbReference>
<dbReference type="GO" id="GO:0005886">
    <property type="term" value="C:plasma membrane"/>
    <property type="evidence" value="ECO:0007669"/>
    <property type="project" value="TreeGrafter"/>
</dbReference>
<dbReference type="AlphaFoldDB" id="A0A8J7K5L6"/>
<dbReference type="SMART" id="SM01003">
    <property type="entry name" value="AlaDh_PNT_N"/>
    <property type="match status" value="1"/>
</dbReference>
<sequence length="333" mass="34936">MLIGIPKEIKVHEYRVGLTPAGVHELINQGHQVLVEQFAGMGVGYVDDDYAKVGASVVGTAEEVYLNSEMIIKVKEPQPRECNMLSEGQLLFAYLHLAADQQQTEALMRSGCTALAFETVTSPSGGLPLLAPMSEVAGRMSIQAGAHCLEKAQGGRGILLGGVPGVLPAKVVVLGGGVVGENAARMALGLGAQVTIIDRSIPRLKQLDAQFGGCLQTLYSTQDNIENAVLAADLIIGAVLIPGAAAPKLVTCDMVSAMKPGTVMVDVAIDQGGCFETSRPTTHQEPVYEVDHVVHYCVANMPGAVARTSALALENATLPYVLALATKGWQQAL</sequence>
<dbReference type="InterPro" id="IPR008141">
    <property type="entry name" value="Ala_DH"/>
</dbReference>
<evidence type="ECO:0000256" key="7">
    <source>
        <dbReference type="PIRSR" id="PIRSR000183-2"/>
    </source>
</evidence>
<dbReference type="GO" id="GO:0000166">
    <property type="term" value="F:nucleotide binding"/>
    <property type="evidence" value="ECO:0007669"/>
    <property type="project" value="UniProtKB-KW"/>
</dbReference>
<comment type="catalytic activity">
    <reaction evidence="5">
        <text>L-alanine + NAD(+) + H2O = pyruvate + NH4(+) + NADH + H(+)</text>
        <dbReference type="Rhea" id="RHEA:18405"/>
        <dbReference type="ChEBI" id="CHEBI:15361"/>
        <dbReference type="ChEBI" id="CHEBI:15377"/>
        <dbReference type="ChEBI" id="CHEBI:15378"/>
        <dbReference type="ChEBI" id="CHEBI:28938"/>
        <dbReference type="ChEBI" id="CHEBI:57540"/>
        <dbReference type="ChEBI" id="CHEBI:57945"/>
        <dbReference type="ChEBI" id="CHEBI:57972"/>
        <dbReference type="EC" id="1.4.1.1"/>
    </reaction>
</comment>
<dbReference type="FunFam" id="3.40.50.720:FF:000049">
    <property type="entry name" value="Alanine dehydrogenase"/>
    <property type="match status" value="1"/>
</dbReference>
<feature type="binding site" evidence="8">
    <location>
        <position position="203"/>
    </location>
    <ligand>
        <name>NAD(+)</name>
        <dbReference type="ChEBI" id="CHEBI:57540"/>
    </ligand>
</feature>
<evidence type="ECO:0000256" key="3">
    <source>
        <dbReference type="ARBA" id="ARBA00023002"/>
    </source>
</evidence>
<dbReference type="InterPro" id="IPR007698">
    <property type="entry name" value="AlaDH/PNT_NAD(H)-bd"/>
</dbReference>
<evidence type="ECO:0000256" key="5">
    <source>
        <dbReference type="PIRNR" id="PIRNR000183"/>
    </source>
</evidence>
<dbReference type="SMART" id="SM01002">
    <property type="entry name" value="AlaDh_PNT_C"/>
    <property type="match status" value="1"/>
</dbReference>
<feature type="active site" description="Proton donor/acceptor" evidence="6">
    <location>
        <position position="270"/>
    </location>
</feature>
<comment type="caution">
    <text evidence="11">The sequence shown here is derived from an EMBL/GenBank/DDBJ whole genome shotgun (WGS) entry which is preliminary data.</text>
</comment>
<comment type="similarity">
    <text evidence="1 5">Belongs to the AlaDH/PNT family.</text>
</comment>
<feature type="binding site" evidence="8">
    <location>
        <begin position="267"/>
        <end position="270"/>
    </location>
    <ligand>
        <name>NAD(+)</name>
        <dbReference type="ChEBI" id="CHEBI:57540"/>
    </ligand>
</feature>
<evidence type="ECO:0000259" key="9">
    <source>
        <dbReference type="SMART" id="SM01002"/>
    </source>
</evidence>
<dbReference type="GO" id="GO:0000286">
    <property type="term" value="F:alanine dehydrogenase activity"/>
    <property type="evidence" value="ECO:0007669"/>
    <property type="project" value="UniProtKB-UniRule"/>
</dbReference>
<dbReference type="CDD" id="cd05305">
    <property type="entry name" value="L-AlaDH"/>
    <property type="match status" value="1"/>
</dbReference>
<feature type="binding site" evidence="8">
    <location>
        <begin position="239"/>
        <end position="240"/>
    </location>
    <ligand>
        <name>NAD(+)</name>
        <dbReference type="ChEBI" id="CHEBI:57540"/>
    </ligand>
</feature>
<feature type="binding site" evidence="7">
    <location>
        <position position="75"/>
    </location>
    <ligand>
        <name>substrate</name>
    </ligand>
</feature>
<keyword evidence="4 5" id="KW-0520">NAD</keyword>
<dbReference type="GO" id="GO:0042853">
    <property type="term" value="P:L-alanine catabolic process"/>
    <property type="evidence" value="ECO:0007669"/>
    <property type="project" value="InterPro"/>
</dbReference>
<evidence type="ECO:0000256" key="1">
    <source>
        <dbReference type="ARBA" id="ARBA00005689"/>
    </source>
</evidence>
<dbReference type="Proteomes" id="UP000640333">
    <property type="component" value="Unassembled WGS sequence"/>
</dbReference>
<dbReference type="SUPFAM" id="SSF52283">
    <property type="entry name" value="Formate/glycerate dehydrogenase catalytic domain-like"/>
    <property type="match status" value="1"/>
</dbReference>
<evidence type="ECO:0000313" key="12">
    <source>
        <dbReference type="Proteomes" id="UP000640333"/>
    </source>
</evidence>
<reference evidence="11" key="1">
    <citation type="submission" date="2020-10" db="EMBL/GenBank/DDBJ databases">
        <title>Bacterium isolated from coastal waters sediment.</title>
        <authorList>
            <person name="Chen R.-J."/>
            <person name="Lu D.-C."/>
            <person name="Zhu K.-L."/>
            <person name="Du Z.-J."/>
        </authorList>
    </citation>
    <scope>NUCLEOTIDE SEQUENCE</scope>
    <source>
        <strain evidence="11">N1Y112</strain>
    </source>
</reference>
<dbReference type="Pfam" id="PF05222">
    <property type="entry name" value="AlaDh_PNT_N"/>
    <property type="match status" value="1"/>
</dbReference>
<keyword evidence="3 5" id="KW-0560">Oxidoreductase</keyword>
<dbReference type="InterPro" id="IPR008143">
    <property type="entry name" value="Ala_DH/PNT_CS2"/>
</dbReference>
<evidence type="ECO:0000259" key="10">
    <source>
        <dbReference type="SMART" id="SM01003"/>
    </source>
</evidence>
<dbReference type="PANTHER" id="PTHR42795">
    <property type="entry name" value="ALANINE DEHYDROGENASE"/>
    <property type="match status" value="1"/>
</dbReference>
<protein>
    <recommendedName>
        <fullName evidence="2 5">Alanine dehydrogenase</fullName>
        <ecNumber evidence="2 5">1.4.1.1</ecNumber>
    </recommendedName>
</protein>
<accession>A0A8J7K5L6</accession>
<feature type="binding site" evidence="8">
    <location>
        <begin position="298"/>
        <end position="301"/>
    </location>
    <ligand>
        <name>NAD(+)</name>
        <dbReference type="ChEBI" id="CHEBI:57540"/>
    </ligand>
</feature>
<dbReference type="Pfam" id="PF01262">
    <property type="entry name" value="AlaDh_PNT_C"/>
    <property type="match status" value="1"/>
</dbReference>
<dbReference type="SUPFAM" id="SSF51735">
    <property type="entry name" value="NAD(P)-binding Rossmann-fold domains"/>
    <property type="match status" value="1"/>
</dbReference>
<feature type="binding site" evidence="8">
    <location>
        <position position="279"/>
    </location>
    <ligand>
        <name>NAD(+)</name>
        <dbReference type="ChEBI" id="CHEBI:57540"/>
    </ligand>
</feature>
<keyword evidence="8" id="KW-0547">Nucleotide-binding</keyword>
<feature type="binding site" evidence="8">
    <location>
        <position position="220"/>
    </location>
    <ligand>
        <name>NAD(+)</name>
        <dbReference type="ChEBI" id="CHEBI:57540"/>
    </ligand>
</feature>
<gene>
    <name evidence="11" type="primary">ald</name>
    <name evidence="11" type="ORF">IOQ59_00635</name>
</gene>
<proteinExistence type="inferred from homology"/>
<evidence type="ECO:0000256" key="4">
    <source>
        <dbReference type="ARBA" id="ARBA00023027"/>
    </source>
</evidence>
<dbReference type="EMBL" id="JADEYS010000001">
    <property type="protein sequence ID" value="MBE9395756.1"/>
    <property type="molecule type" value="Genomic_DNA"/>
</dbReference>
<evidence type="ECO:0000256" key="6">
    <source>
        <dbReference type="PIRSR" id="PIRSR000183-1"/>
    </source>
</evidence>
<feature type="binding site" evidence="7">
    <location>
        <position position="15"/>
    </location>
    <ligand>
        <name>substrate</name>
    </ligand>
</feature>
<evidence type="ECO:0000256" key="2">
    <source>
        <dbReference type="ARBA" id="ARBA00012897"/>
    </source>
</evidence>
<dbReference type="PANTHER" id="PTHR42795:SF1">
    <property type="entry name" value="ALANINE DEHYDROGENASE"/>
    <property type="match status" value="1"/>
</dbReference>
<feature type="active site" description="Proton donor/acceptor" evidence="6">
    <location>
        <position position="96"/>
    </location>
</feature>
<dbReference type="InterPro" id="IPR007886">
    <property type="entry name" value="AlaDH/PNT_N"/>
</dbReference>
<dbReference type="EC" id="1.4.1.1" evidence="2 5"/>
<dbReference type="InterPro" id="IPR036291">
    <property type="entry name" value="NAD(P)-bd_dom_sf"/>
</dbReference>
<dbReference type="Gene3D" id="3.40.50.720">
    <property type="entry name" value="NAD(P)-binding Rossmann-like Domain"/>
    <property type="match status" value="2"/>
</dbReference>
<feature type="binding site" evidence="8">
    <location>
        <position position="198"/>
    </location>
    <ligand>
        <name>NAD(+)</name>
        <dbReference type="ChEBI" id="CHEBI:57540"/>
    </ligand>
</feature>
<feature type="binding site" evidence="8">
    <location>
        <position position="134"/>
    </location>
    <ligand>
        <name>NAD(+)</name>
        <dbReference type="ChEBI" id="CHEBI:57540"/>
    </ligand>
</feature>
<dbReference type="PIRSF" id="PIRSF000183">
    <property type="entry name" value="Alanine_dh"/>
    <property type="match status" value="1"/>
</dbReference>
<dbReference type="PROSITE" id="PS00837">
    <property type="entry name" value="ALADH_PNT_2"/>
    <property type="match status" value="1"/>
</dbReference>
<evidence type="ECO:0000256" key="8">
    <source>
        <dbReference type="PIRSR" id="PIRSR000183-3"/>
    </source>
</evidence>
<feature type="domain" description="Alanine dehydrogenase/pyridine nucleotide transhydrogenase N-terminal" evidence="10">
    <location>
        <begin position="4"/>
        <end position="137"/>
    </location>
</feature>
<evidence type="ECO:0000313" key="11">
    <source>
        <dbReference type="EMBL" id="MBE9395756.1"/>
    </source>
</evidence>
<feature type="domain" description="Alanine dehydrogenase/pyridine nucleotide transhydrogenase NAD(H)-binding" evidence="9">
    <location>
        <begin position="149"/>
        <end position="297"/>
    </location>
</feature>